<name>A0A7W7KNH7_PSENT</name>
<protein>
    <submittedName>
        <fullName evidence="1">Uncharacterized protein</fullName>
    </submittedName>
</protein>
<dbReference type="AlphaFoldDB" id="A0A7W7KNH7"/>
<evidence type="ECO:0000313" key="1">
    <source>
        <dbReference type="EMBL" id="MBB4865353.1"/>
    </source>
</evidence>
<evidence type="ECO:0000313" key="2">
    <source>
        <dbReference type="Proteomes" id="UP000566995"/>
    </source>
</evidence>
<dbReference type="RefSeq" id="WP_184592745.1">
    <property type="nucleotide sequence ID" value="NZ_JACHLI010000018.1"/>
</dbReference>
<proteinExistence type="predicted"/>
<gene>
    <name evidence="1" type="ORF">HNP46_004234</name>
</gene>
<dbReference type="Proteomes" id="UP000566995">
    <property type="component" value="Unassembled WGS sequence"/>
</dbReference>
<dbReference type="EMBL" id="JACHLI010000018">
    <property type="protein sequence ID" value="MBB4865353.1"/>
    <property type="molecule type" value="Genomic_DNA"/>
</dbReference>
<reference evidence="1 2" key="1">
    <citation type="submission" date="2020-08" db="EMBL/GenBank/DDBJ databases">
        <title>Functional genomics of gut bacteria from endangered species of beetles.</title>
        <authorList>
            <person name="Carlos-Shanley C."/>
        </authorList>
    </citation>
    <scope>NUCLEOTIDE SEQUENCE [LARGE SCALE GENOMIC DNA]</scope>
    <source>
        <strain evidence="1 2">S00179</strain>
    </source>
</reference>
<organism evidence="1 2">
    <name type="scientific">Pseudomonas nitroreducens</name>
    <dbReference type="NCBI Taxonomy" id="46680"/>
    <lineage>
        <taxon>Bacteria</taxon>
        <taxon>Pseudomonadati</taxon>
        <taxon>Pseudomonadota</taxon>
        <taxon>Gammaproteobacteria</taxon>
        <taxon>Pseudomonadales</taxon>
        <taxon>Pseudomonadaceae</taxon>
        <taxon>Pseudomonas</taxon>
    </lineage>
</organism>
<comment type="caution">
    <text evidence="1">The sequence shown here is derived from an EMBL/GenBank/DDBJ whole genome shotgun (WGS) entry which is preliminary data.</text>
</comment>
<accession>A0A7W7KNH7</accession>
<sequence>MSYPEKIETIFVTSKGDRSVGIPGEGATIKADADFLINLDKLTPVEAKELLESSRSLVANLFSTLWSEPVTVYYDFEIKQQGEAL</sequence>